<geneLocation type="plasmid" evidence="1 2">
    <name>pHG3</name>
</geneLocation>
<proteinExistence type="predicted"/>
<evidence type="ECO:0000313" key="1">
    <source>
        <dbReference type="EMBL" id="AKU09858.1"/>
    </source>
</evidence>
<protein>
    <submittedName>
        <fullName evidence="1">Uncharacterized protein</fullName>
    </submittedName>
</protein>
<gene>
    <name evidence="1" type="ORF">ABY42_18770</name>
</gene>
<reference evidence="2" key="1">
    <citation type="journal article" date="2015" name="J. Biotechnol.">
        <title>Complete genome sequence of Haloferax gibbonsii strain ARA6, a potential producer of polyhydroxyalkanoates and halocins isolated from Araruama, Rio de Janeiro, Brasil.</title>
        <authorList>
            <person name="Pinto L.H."/>
            <person name="D'Alincourt Carvalho-Assef A.P."/>
            <person name="Vieira R.P."/>
            <person name="Clementino M.M."/>
            <person name="Albano R.M."/>
        </authorList>
    </citation>
    <scope>NUCLEOTIDE SEQUENCE [LARGE SCALE GENOMIC DNA]</scope>
    <source>
        <strain evidence="2">ARA6</strain>
        <plasmid evidence="2">Plasmid pHG3</plasmid>
    </source>
</reference>
<keyword evidence="1" id="KW-0614">Plasmid</keyword>
<dbReference type="KEGG" id="hgi:ABY42_18770"/>
<name>A0A0K1IZZ0_HALGI</name>
<sequence>MFGAQLLSHNKPLVFELDTQLGIETLDEVEGLLDRAIEYLSLDPNSLVYSIHQSTRAWCGRGVDRLNADFEQIDSVVEQMLGGHPRNIDDEITHLDDIRATVSIVADCYLGLFHAELYWKHGRVSKARVGVRLEDIPFDDEFLHEFFSRSRSSPTVYDQRRNARNHFVLLGDLELQNCAPVNFQQKSPFTSYVVADNPFYGQRNEVQRQAEDPLPELPLEKFCSLERILFRISDRTTNPEQKGFQMKNVTIWPTDYLFSPFYIEAECNGYLD</sequence>
<dbReference type="Proteomes" id="UP000066124">
    <property type="component" value="Plasmid pHG3"/>
</dbReference>
<accession>A0A0K1IZZ0</accession>
<dbReference type="PATRIC" id="fig|35746.4.peg.4130"/>
<dbReference type="EMBL" id="CP011950">
    <property type="protein sequence ID" value="AKU09858.1"/>
    <property type="molecule type" value="Genomic_DNA"/>
</dbReference>
<organism evidence="1 2">
    <name type="scientific">Haloferax gibbonsii</name>
    <dbReference type="NCBI Taxonomy" id="35746"/>
    <lineage>
        <taxon>Archaea</taxon>
        <taxon>Methanobacteriati</taxon>
        <taxon>Methanobacteriota</taxon>
        <taxon>Stenosarchaea group</taxon>
        <taxon>Halobacteria</taxon>
        <taxon>Halobacteriales</taxon>
        <taxon>Haloferacaceae</taxon>
        <taxon>Haloferax</taxon>
    </lineage>
</organism>
<dbReference type="AlphaFoldDB" id="A0A0K1IZZ0"/>
<evidence type="ECO:0000313" key="2">
    <source>
        <dbReference type="Proteomes" id="UP000066124"/>
    </source>
</evidence>